<dbReference type="Proteomes" id="UP000224915">
    <property type="component" value="Unassembled WGS sequence"/>
</dbReference>
<keyword evidence="3" id="KW-0560">Oxidoreductase</keyword>
<dbReference type="GO" id="GO:0016705">
    <property type="term" value="F:oxidoreductase activity, acting on paired donors, with incorporation or reduction of molecular oxygen"/>
    <property type="evidence" value="ECO:0007669"/>
    <property type="project" value="InterPro"/>
</dbReference>
<dbReference type="AlphaFoldDB" id="A0A2A9D078"/>
<dbReference type="GO" id="GO:0004497">
    <property type="term" value="F:monooxygenase activity"/>
    <property type="evidence" value="ECO:0007669"/>
    <property type="project" value="UniProtKB-KW"/>
</dbReference>
<organism evidence="5 6">
    <name type="scientific">Serinibacter salmoneus</name>
    <dbReference type="NCBI Taxonomy" id="556530"/>
    <lineage>
        <taxon>Bacteria</taxon>
        <taxon>Bacillati</taxon>
        <taxon>Actinomycetota</taxon>
        <taxon>Actinomycetes</taxon>
        <taxon>Micrococcales</taxon>
        <taxon>Beutenbergiaceae</taxon>
        <taxon>Serinibacter</taxon>
    </lineage>
</organism>
<dbReference type="EMBL" id="PDJD01000001">
    <property type="protein sequence ID" value="PFG20108.1"/>
    <property type="molecule type" value="Genomic_DNA"/>
</dbReference>
<dbReference type="InterPro" id="IPR051260">
    <property type="entry name" value="Diverse_substr_monoxygenases"/>
</dbReference>
<reference evidence="5 6" key="1">
    <citation type="submission" date="2017-10" db="EMBL/GenBank/DDBJ databases">
        <title>Sequencing the genomes of 1000 actinobacteria strains.</title>
        <authorList>
            <person name="Klenk H.-P."/>
        </authorList>
    </citation>
    <scope>NUCLEOTIDE SEQUENCE [LARGE SCALE GENOMIC DNA]</scope>
    <source>
        <strain evidence="5 6">DSM 21801</strain>
    </source>
</reference>
<dbReference type="Gene3D" id="3.20.20.30">
    <property type="entry name" value="Luciferase-like domain"/>
    <property type="match status" value="2"/>
</dbReference>
<evidence type="ECO:0000313" key="5">
    <source>
        <dbReference type="EMBL" id="PFG20108.1"/>
    </source>
</evidence>
<evidence type="ECO:0000256" key="3">
    <source>
        <dbReference type="ARBA" id="ARBA00023002"/>
    </source>
</evidence>
<evidence type="ECO:0000256" key="1">
    <source>
        <dbReference type="ARBA" id="ARBA00022630"/>
    </source>
</evidence>
<keyword evidence="4 5" id="KW-0503">Monooxygenase</keyword>
<evidence type="ECO:0000256" key="4">
    <source>
        <dbReference type="ARBA" id="ARBA00023033"/>
    </source>
</evidence>
<gene>
    <name evidence="5" type="ORF">ATL40_1692</name>
</gene>
<dbReference type="RefSeq" id="WP_143556905.1">
    <property type="nucleotide sequence ID" value="NZ_PDJD01000001.1"/>
</dbReference>
<keyword evidence="6" id="KW-1185">Reference proteome</keyword>
<dbReference type="InterPro" id="IPR036661">
    <property type="entry name" value="Luciferase-like_sf"/>
</dbReference>
<evidence type="ECO:0000256" key="2">
    <source>
        <dbReference type="ARBA" id="ARBA00022643"/>
    </source>
</evidence>
<accession>A0A2A9D078</accession>
<sequence length="326" mass="33825">MSATTSTRFTLGLDLTTLGAKASVQRRATARTGEKVSLTDVAEYLDLAREAGVELVTVGESFRLEDTSRQDAWLDPAVLASRLGAEGHLTDGPAIAPALPAGFIDPVRLARAVAGIHARTGGNGGWQVPISTTAGGVHEEIRRVWAANRDANTGGRRPLLVTAPTDRATAVVAGRHSDVVRLRVSTIAEAREWRTAIRTAATQAGRNPDDVRVVVDAITVIGDDAASALFRADLLRDLGAQADTLTIAGTARGVAEELQAWYASGAVDGVVILPGSVPTDVVALATQLAPELRSLGVLEGDGVAEDLLPASAGLDAALDAALADWK</sequence>
<dbReference type="SUPFAM" id="SSF51679">
    <property type="entry name" value="Bacterial luciferase-like"/>
    <property type="match status" value="1"/>
</dbReference>
<proteinExistence type="predicted"/>
<evidence type="ECO:0000313" key="6">
    <source>
        <dbReference type="Proteomes" id="UP000224915"/>
    </source>
</evidence>
<keyword evidence="2" id="KW-0288">FMN</keyword>
<comment type="caution">
    <text evidence="5">The sequence shown here is derived from an EMBL/GenBank/DDBJ whole genome shotgun (WGS) entry which is preliminary data.</text>
</comment>
<name>A0A2A9D078_9MICO</name>
<dbReference type="PANTHER" id="PTHR30011">
    <property type="entry name" value="ALKANESULFONATE MONOOXYGENASE-RELATED"/>
    <property type="match status" value="1"/>
</dbReference>
<dbReference type="OrthoDB" id="3265338at2"/>
<protein>
    <submittedName>
        <fullName evidence="5">Luciferase-like monooxygenase</fullName>
    </submittedName>
</protein>
<dbReference type="PANTHER" id="PTHR30011:SF16">
    <property type="entry name" value="C2H2 FINGER DOMAIN TRANSCRIPTION FACTOR (EUROFUNG)-RELATED"/>
    <property type="match status" value="1"/>
</dbReference>
<keyword evidence="1" id="KW-0285">Flavoprotein</keyword>